<sequence length="248" mass="27552">MRLAAQRLAVFIFAKFEETIGMEMQPGLTNMLKELLVIGLSRNVSTSHSVVSPFAALATRNACSRLAISFAPTGAETRETGTIMRDETPPPARPPLPPRPRGPPDLGTYQDKDDLVVPCVVETDRLQYLIDPTTFVSRLFPAAAGRCNPCRLDLDEIRFLVLHAIRFDRRSDQRHCARRARQTIVATPARMGSTKSSSKLGNVPKRPGYTKANNINQSSRSRFGCSIPRRENSYYSVRSFSVVMPPSC</sequence>
<dbReference type="Proteomes" id="UP001163321">
    <property type="component" value="Chromosome 1"/>
</dbReference>
<comment type="caution">
    <text evidence="1">The sequence shown here is derived from an EMBL/GenBank/DDBJ whole genome shotgun (WGS) entry which is preliminary data.</text>
</comment>
<name>A0ACC0WUK3_9STRA</name>
<reference evidence="1 2" key="1">
    <citation type="journal article" date="2022" name="bioRxiv">
        <title>The genome of the oomycete Peronosclerospora sorghi, a cosmopolitan pathogen of maize and sorghum, is inflated with dispersed pseudogenes.</title>
        <authorList>
            <person name="Fletcher K."/>
            <person name="Martin F."/>
            <person name="Isakeit T."/>
            <person name="Cavanaugh K."/>
            <person name="Magill C."/>
            <person name="Michelmore R."/>
        </authorList>
    </citation>
    <scope>NUCLEOTIDE SEQUENCE [LARGE SCALE GENOMIC DNA]</scope>
    <source>
        <strain evidence="1">P6</strain>
    </source>
</reference>
<accession>A0ACC0WUK3</accession>
<keyword evidence="2" id="KW-1185">Reference proteome</keyword>
<organism evidence="1 2">
    <name type="scientific">Peronosclerospora sorghi</name>
    <dbReference type="NCBI Taxonomy" id="230839"/>
    <lineage>
        <taxon>Eukaryota</taxon>
        <taxon>Sar</taxon>
        <taxon>Stramenopiles</taxon>
        <taxon>Oomycota</taxon>
        <taxon>Peronosporomycetes</taxon>
        <taxon>Peronosporales</taxon>
        <taxon>Peronosporaceae</taxon>
        <taxon>Peronosclerospora</taxon>
    </lineage>
</organism>
<proteinExistence type="predicted"/>
<evidence type="ECO:0000313" key="2">
    <source>
        <dbReference type="Proteomes" id="UP001163321"/>
    </source>
</evidence>
<protein>
    <submittedName>
        <fullName evidence="1">Uncharacterized protein</fullName>
    </submittedName>
</protein>
<dbReference type="EMBL" id="CM047580">
    <property type="protein sequence ID" value="KAI9921366.1"/>
    <property type="molecule type" value="Genomic_DNA"/>
</dbReference>
<gene>
    <name evidence="1" type="ORF">PsorP6_001492</name>
</gene>
<evidence type="ECO:0000313" key="1">
    <source>
        <dbReference type="EMBL" id="KAI9921366.1"/>
    </source>
</evidence>